<keyword evidence="2" id="KW-1185">Reference proteome</keyword>
<accession>A0A9P0KDQ7</accession>
<dbReference type="AlphaFoldDB" id="A0A9P0KDQ7"/>
<reference evidence="1" key="1">
    <citation type="submission" date="2022-03" db="EMBL/GenBank/DDBJ databases">
        <authorList>
            <person name="Sayadi A."/>
        </authorList>
    </citation>
    <scope>NUCLEOTIDE SEQUENCE</scope>
</reference>
<dbReference type="Proteomes" id="UP001152888">
    <property type="component" value="Unassembled WGS sequence"/>
</dbReference>
<organism evidence="1 2">
    <name type="scientific">Acanthoscelides obtectus</name>
    <name type="common">Bean weevil</name>
    <name type="synonym">Bruchus obtectus</name>
    <dbReference type="NCBI Taxonomy" id="200917"/>
    <lineage>
        <taxon>Eukaryota</taxon>
        <taxon>Metazoa</taxon>
        <taxon>Ecdysozoa</taxon>
        <taxon>Arthropoda</taxon>
        <taxon>Hexapoda</taxon>
        <taxon>Insecta</taxon>
        <taxon>Pterygota</taxon>
        <taxon>Neoptera</taxon>
        <taxon>Endopterygota</taxon>
        <taxon>Coleoptera</taxon>
        <taxon>Polyphaga</taxon>
        <taxon>Cucujiformia</taxon>
        <taxon>Chrysomeloidea</taxon>
        <taxon>Chrysomelidae</taxon>
        <taxon>Bruchinae</taxon>
        <taxon>Bruchini</taxon>
        <taxon>Acanthoscelides</taxon>
    </lineage>
</organism>
<evidence type="ECO:0000313" key="2">
    <source>
        <dbReference type="Proteomes" id="UP001152888"/>
    </source>
</evidence>
<proteinExistence type="predicted"/>
<comment type="caution">
    <text evidence="1">The sequence shown here is derived from an EMBL/GenBank/DDBJ whole genome shotgun (WGS) entry which is preliminary data.</text>
</comment>
<name>A0A9P0KDQ7_ACAOB</name>
<evidence type="ECO:0000313" key="1">
    <source>
        <dbReference type="EMBL" id="CAH1969351.1"/>
    </source>
</evidence>
<gene>
    <name evidence="1" type="ORF">ACAOBT_LOCUS8364</name>
</gene>
<protein>
    <submittedName>
        <fullName evidence="1">Uncharacterized protein</fullName>
    </submittedName>
</protein>
<dbReference type="EMBL" id="CAKOFQ010006763">
    <property type="protein sequence ID" value="CAH1969351.1"/>
    <property type="molecule type" value="Genomic_DNA"/>
</dbReference>
<dbReference type="OrthoDB" id="6146839at2759"/>
<sequence>MDICLLNAHAMYLTQNPAKVPLATFQLAVIRQIYIQGFKKQLRDLFTWILEIKDSHKDIFPIWLQSRKAANRPTEDALYVPTANKNLRKEKKPNICVRNAMLGCFQLHASKYIMKKITSEVKCLSSFFDTMCSYFCFFVFRY</sequence>